<feature type="domain" description="Helix-turn-helix" evidence="1">
    <location>
        <begin position="21"/>
        <end position="69"/>
    </location>
</feature>
<dbReference type="InterPro" id="IPR041657">
    <property type="entry name" value="HTH_17"/>
</dbReference>
<dbReference type="GO" id="GO:0003677">
    <property type="term" value="F:DNA binding"/>
    <property type="evidence" value="ECO:0007669"/>
    <property type="project" value="InterPro"/>
</dbReference>
<evidence type="ECO:0000259" key="1">
    <source>
        <dbReference type="Pfam" id="PF12728"/>
    </source>
</evidence>
<accession>A0A2V2N5J3</accession>
<proteinExistence type="predicted"/>
<protein>
    <recommendedName>
        <fullName evidence="1">Helix-turn-helix domain-containing protein</fullName>
    </recommendedName>
</protein>
<keyword evidence="3" id="KW-1185">Reference proteome</keyword>
<evidence type="ECO:0000313" key="2">
    <source>
        <dbReference type="EMBL" id="PWR75364.1"/>
    </source>
</evidence>
<dbReference type="Gene3D" id="1.10.1660.10">
    <property type="match status" value="1"/>
</dbReference>
<organism evidence="2 3">
    <name type="scientific">Methanospirillum stamsii</name>
    <dbReference type="NCBI Taxonomy" id="1277351"/>
    <lineage>
        <taxon>Archaea</taxon>
        <taxon>Methanobacteriati</taxon>
        <taxon>Methanobacteriota</taxon>
        <taxon>Stenosarchaea group</taxon>
        <taxon>Methanomicrobia</taxon>
        <taxon>Methanomicrobiales</taxon>
        <taxon>Methanospirillaceae</taxon>
        <taxon>Methanospirillum</taxon>
    </lineage>
</organism>
<dbReference type="Pfam" id="PF12728">
    <property type="entry name" value="HTH_17"/>
    <property type="match status" value="1"/>
</dbReference>
<dbReference type="Proteomes" id="UP000245934">
    <property type="component" value="Unassembled WGS sequence"/>
</dbReference>
<sequence>MQEVSAGASGTGIKGGKKMTLMTTKTAAQYLAVAPTTIRLLIGRGEIPAVRIGRDYRIDEADIKKFIIKNKTQV</sequence>
<reference evidence="2 3" key="1">
    <citation type="submission" date="2018-05" db="EMBL/GenBank/DDBJ databases">
        <title>Draft genome of Methanospirillum stamsii Pt1.</title>
        <authorList>
            <person name="Dueholm M.S."/>
            <person name="Nielsen P.H."/>
            <person name="Bakmann L.F."/>
            <person name="Otzen D.E."/>
        </authorList>
    </citation>
    <scope>NUCLEOTIDE SEQUENCE [LARGE SCALE GENOMIC DNA]</scope>
    <source>
        <strain evidence="2 3">Pt1</strain>
    </source>
</reference>
<gene>
    <name evidence="2" type="ORF">DLD82_04305</name>
</gene>
<dbReference type="InterPro" id="IPR010093">
    <property type="entry name" value="SinI_DNA-bd"/>
</dbReference>
<dbReference type="InterPro" id="IPR009061">
    <property type="entry name" value="DNA-bd_dom_put_sf"/>
</dbReference>
<dbReference type="NCBIfam" id="TIGR01764">
    <property type="entry name" value="excise"/>
    <property type="match status" value="1"/>
</dbReference>
<evidence type="ECO:0000313" key="3">
    <source>
        <dbReference type="Proteomes" id="UP000245934"/>
    </source>
</evidence>
<name>A0A2V2N5J3_9EURY</name>
<comment type="caution">
    <text evidence="2">The sequence shown here is derived from an EMBL/GenBank/DDBJ whole genome shotgun (WGS) entry which is preliminary data.</text>
</comment>
<dbReference type="SUPFAM" id="SSF46955">
    <property type="entry name" value="Putative DNA-binding domain"/>
    <property type="match status" value="1"/>
</dbReference>
<dbReference type="EMBL" id="QGMZ01000010">
    <property type="protein sequence ID" value="PWR75364.1"/>
    <property type="molecule type" value="Genomic_DNA"/>
</dbReference>
<dbReference type="AlphaFoldDB" id="A0A2V2N5J3"/>